<keyword evidence="3 6" id="KW-0442">Lipid degradation</keyword>
<dbReference type="InterPro" id="IPR050301">
    <property type="entry name" value="NTE"/>
</dbReference>
<feature type="signal peptide" evidence="7">
    <location>
        <begin position="1"/>
        <end position="28"/>
    </location>
</feature>
<dbReference type="Gene3D" id="3.40.1090.10">
    <property type="entry name" value="Cytosolic phospholipase A2 catalytic domain"/>
    <property type="match status" value="2"/>
</dbReference>
<dbReference type="PROSITE" id="PS51635">
    <property type="entry name" value="PNPLA"/>
    <property type="match status" value="1"/>
</dbReference>
<keyword evidence="10" id="KW-1185">Reference proteome</keyword>
<dbReference type="InterPro" id="IPR000184">
    <property type="entry name" value="Bac_surfAg_D15"/>
</dbReference>
<evidence type="ECO:0000256" key="4">
    <source>
        <dbReference type="ARBA" id="ARBA00023098"/>
    </source>
</evidence>
<evidence type="ECO:0000256" key="7">
    <source>
        <dbReference type="SAM" id="SignalP"/>
    </source>
</evidence>
<dbReference type="RefSeq" id="WP_221007737.1">
    <property type="nucleotide sequence ID" value="NZ_CP081150.1"/>
</dbReference>
<keyword evidence="5" id="KW-0472">Membrane</keyword>
<keyword evidence="7" id="KW-0732">Signal</keyword>
<dbReference type="Pfam" id="PF01103">
    <property type="entry name" value="Omp85"/>
    <property type="match status" value="1"/>
</dbReference>
<evidence type="ECO:0000256" key="1">
    <source>
        <dbReference type="ARBA" id="ARBA00004370"/>
    </source>
</evidence>
<keyword evidence="2 6" id="KW-0378">Hydrolase</keyword>
<evidence type="ECO:0000313" key="9">
    <source>
        <dbReference type="EMBL" id="QZA79218.1"/>
    </source>
</evidence>
<name>A0ABX8Z9H6_9NEIS</name>
<protein>
    <submittedName>
        <fullName evidence="9">Patatin-like phospholipase family protein</fullName>
    </submittedName>
</protein>
<keyword evidence="4 6" id="KW-0443">Lipid metabolism</keyword>
<feature type="short sequence motif" description="GXSXG" evidence="6">
    <location>
        <begin position="66"/>
        <end position="70"/>
    </location>
</feature>
<feature type="domain" description="PNPLA" evidence="8">
    <location>
        <begin position="35"/>
        <end position="226"/>
    </location>
</feature>
<evidence type="ECO:0000256" key="3">
    <source>
        <dbReference type="ARBA" id="ARBA00022963"/>
    </source>
</evidence>
<feature type="short sequence motif" description="DGA/G" evidence="6">
    <location>
        <begin position="213"/>
        <end position="215"/>
    </location>
</feature>
<accession>A0ABX8Z9H6</accession>
<dbReference type="Gene3D" id="2.40.160.50">
    <property type="entry name" value="membrane protein fhac: a member of the omp85/tpsb transporter family"/>
    <property type="match status" value="1"/>
</dbReference>
<dbReference type="EMBL" id="CP081150">
    <property type="protein sequence ID" value="QZA79218.1"/>
    <property type="molecule type" value="Genomic_DNA"/>
</dbReference>
<dbReference type="SUPFAM" id="SSF52151">
    <property type="entry name" value="FabD/lysophospholipase-like"/>
    <property type="match status" value="1"/>
</dbReference>
<gene>
    <name evidence="9" type="ORF">K4H28_07435</name>
</gene>
<feature type="active site" description="Nucleophile" evidence="6">
    <location>
        <position position="68"/>
    </location>
</feature>
<evidence type="ECO:0000256" key="2">
    <source>
        <dbReference type="ARBA" id="ARBA00022801"/>
    </source>
</evidence>
<dbReference type="PANTHER" id="PTHR14226:SF29">
    <property type="entry name" value="NEUROPATHY TARGET ESTERASE SWS"/>
    <property type="match status" value="1"/>
</dbReference>
<feature type="chain" id="PRO_5046445295" evidence="7">
    <location>
        <begin position="29"/>
        <end position="729"/>
    </location>
</feature>
<dbReference type="PANTHER" id="PTHR14226">
    <property type="entry name" value="NEUROPATHY TARGET ESTERASE/SWISS CHEESE D.MELANOGASTER"/>
    <property type="match status" value="1"/>
</dbReference>
<dbReference type="Pfam" id="PF01734">
    <property type="entry name" value="Patatin"/>
    <property type="match status" value="1"/>
</dbReference>
<reference evidence="9 10" key="1">
    <citation type="submission" date="2021-08" db="EMBL/GenBank/DDBJ databases">
        <title>complete genome sequencing of Deefgea sp. D25.</title>
        <authorList>
            <person name="Bae J.-W."/>
            <person name="Gim D.-H."/>
        </authorList>
    </citation>
    <scope>NUCLEOTIDE SEQUENCE [LARGE SCALE GENOMIC DNA]</scope>
    <source>
        <strain evidence="9 10">D25</strain>
    </source>
</reference>
<evidence type="ECO:0000256" key="6">
    <source>
        <dbReference type="PROSITE-ProRule" id="PRU01161"/>
    </source>
</evidence>
<dbReference type="Proteomes" id="UP000825679">
    <property type="component" value="Chromosome"/>
</dbReference>
<dbReference type="InterPro" id="IPR016035">
    <property type="entry name" value="Acyl_Trfase/lysoPLipase"/>
</dbReference>
<dbReference type="CDD" id="cd07205">
    <property type="entry name" value="Pat_PNPLA6_PNPLA7_NTE1_like"/>
    <property type="match status" value="1"/>
</dbReference>
<organism evidence="9 10">
    <name type="scientific">Deefgea tanakiae</name>
    <dbReference type="NCBI Taxonomy" id="2865840"/>
    <lineage>
        <taxon>Bacteria</taxon>
        <taxon>Pseudomonadati</taxon>
        <taxon>Pseudomonadota</taxon>
        <taxon>Betaproteobacteria</taxon>
        <taxon>Neisseriales</taxon>
        <taxon>Chitinibacteraceae</taxon>
        <taxon>Deefgea</taxon>
    </lineage>
</organism>
<comment type="subcellular location">
    <subcellularLocation>
        <location evidence="1">Membrane</location>
    </subcellularLocation>
</comment>
<evidence type="ECO:0000256" key="5">
    <source>
        <dbReference type="ARBA" id="ARBA00023136"/>
    </source>
</evidence>
<feature type="active site" description="Proton acceptor" evidence="6">
    <location>
        <position position="213"/>
    </location>
</feature>
<proteinExistence type="predicted"/>
<sequence>MTRSKRLRLIKFVLFALPCFLISTQAIAERPRIGLVLGGGGARGFAHVGVLKVLEENRIPIDCVVGTSIGSLVGAAYATGRTPAEMEERIQKADWDDLLSTSLPRQSNTFRQKQDSRYSLLVELGLSDKGELKLPDSAISTQKIGFFLRELTFAGTVANFDQLGIPYRAIATDFETGEMVVQKDGDLVTAMRASMSVPGVFPVVEAGGRYLVDGGLVRNLPIDVARDTCADVVIAIDVGSAPLKAPQIRNIFSVADQYTRLMMIQNVQPQLASLTKNDVLISPEFGALSSADFAKGAELIQIGTTAALNALPQLSQFSVPAEEYDKWLERRTTMRLQPKQVREVAIDRGNVVNPEVLKKVLDIQIDEPLNSTEFHENLLDVYARGDHSQISYDLGLGTNGDLVSILPIEKSWGPNYLRFGLSFATDFTSSHPWNISAQYRRTWINDLGAEWKTMLQMGSSASVSTEFYQPLKIDESIFISTYYQYFRGPLSLWLEDENIAEYTYNKSSFGIDFGSVISNSAELRVGPVFNNYSGNRSIGQVELPDFTSHDYGIRFNLFYDNLDNFFFPKNGMSLNAYGYYALGVGNQMEDYGIYGVVYRHAIPVGKDSVVFKLKAQDTYNTPPLFSDVKWLGGFLNLSSYNYQQMVGDKFIFGSAQYLKSIDLLSGSYIGTALEFGRVYDQLTSSVDDGWHYSGAVYLAYDSYLGPLYLGAAYGDNRQARFYMMLGKQF</sequence>
<dbReference type="InterPro" id="IPR002641">
    <property type="entry name" value="PNPLA_dom"/>
</dbReference>
<evidence type="ECO:0000313" key="10">
    <source>
        <dbReference type="Proteomes" id="UP000825679"/>
    </source>
</evidence>
<evidence type="ECO:0000259" key="8">
    <source>
        <dbReference type="PROSITE" id="PS51635"/>
    </source>
</evidence>
<feature type="short sequence motif" description="GXGXXG" evidence="6">
    <location>
        <begin position="39"/>
        <end position="44"/>
    </location>
</feature>